<dbReference type="PROSITE" id="PS50893">
    <property type="entry name" value="ABC_TRANSPORTER_2"/>
    <property type="match status" value="2"/>
</dbReference>
<dbReference type="FunFam" id="3.40.50.300:FF:001253">
    <property type="entry name" value="ATP-binding cassette protein subfamily A, member 10"/>
    <property type="match status" value="1"/>
</dbReference>
<reference evidence="10" key="1">
    <citation type="submission" date="2025-08" db="UniProtKB">
        <authorList>
            <consortium name="RefSeq"/>
        </authorList>
    </citation>
    <scope>IDENTIFICATION</scope>
</reference>
<dbReference type="InterPro" id="IPR027417">
    <property type="entry name" value="P-loop_NTPase"/>
</dbReference>
<keyword evidence="2 8" id="KW-0812">Transmembrane</keyword>
<dbReference type="InterPro" id="IPR026082">
    <property type="entry name" value="ABCA"/>
</dbReference>
<feature type="transmembrane region" description="Helical" evidence="8">
    <location>
        <begin position="3587"/>
        <end position="3607"/>
    </location>
</feature>
<feature type="transmembrane region" description="Helical" evidence="8">
    <location>
        <begin position="21"/>
        <end position="41"/>
    </location>
</feature>
<feature type="transmembrane region" description="Helical" evidence="8">
    <location>
        <begin position="3471"/>
        <end position="3492"/>
    </location>
</feature>
<feature type="compositionally biased region" description="Low complexity" evidence="7">
    <location>
        <begin position="4012"/>
        <end position="4024"/>
    </location>
</feature>
<feature type="domain" description="ABC transporter" evidence="9">
    <location>
        <begin position="3684"/>
        <end position="3912"/>
    </location>
</feature>
<feature type="domain" description="ABC transporter" evidence="9">
    <location>
        <begin position="2792"/>
        <end position="3019"/>
    </location>
</feature>
<dbReference type="GO" id="GO:0005319">
    <property type="term" value="F:lipid transporter activity"/>
    <property type="evidence" value="ECO:0007669"/>
    <property type="project" value="TreeGrafter"/>
</dbReference>
<dbReference type="SUPFAM" id="SSF52540">
    <property type="entry name" value="P-loop containing nucleoside triphosphate hydrolases"/>
    <property type="match status" value="2"/>
</dbReference>
<dbReference type="Gene3D" id="3.40.50.300">
    <property type="entry name" value="P-loop containing nucleotide triphosphate hydrolases"/>
    <property type="match status" value="2"/>
</dbReference>
<evidence type="ECO:0000313" key="10">
    <source>
        <dbReference type="RefSeq" id="XP_013171565.1"/>
    </source>
</evidence>
<dbReference type="KEGG" id="pxu:106120724"/>
<dbReference type="Proteomes" id="UP000694872">
    <property type="component" value="Unplaced"/>
</dbReference>
<name>A0AAJ6ZFH6_PAPXU</name>
<dbReference type="GO" id="GO:0016020">
    <property type="term" value="C:membrane"/>
    <property type="evidence" value="ECO:0007669"/>
    <property type="project" value="UniProtKB-SubCell"/>
</dbReference>
<feature type="transmembrane region" description="Helical" evidence="8">
    <location>
        <begin position="3391"/>
        <end position="3413"/>
    </location>
</feature>
<evidence type="ECO:0000259" key="9">
    <source>
        <dbReference type="PROSITE" id="PS50893"/>
    </source>
</evidence>
<dbReference type="PANTHER" id="PTHR19229">
    <property type="entry name" value="ATP-BINDING CASSETTE TRANSPORTER SUBFAMILY A ABCA"/>
    <property type="match status" value="1"/>
</dbReference>
<dbReference type="InterPro" id="IPR013525">
    <property type="entry name" value="ABC2_TM"/>
</dbReference>
<feature type="transmembrane region" description="Helical" evidence="8">
    <location>
        <begin position="2702"/>
        <end position="2719"/>
    </location>
</feature>
<evidence type="ECO:0000256" key="1">
    <source>
        <dbReference type="ARBA" id="ARBA00004141"/>
    </source>
</evidence>
<dbReference type="GeneID" id="106120724"/>
<dbReference type="CDD" id="cd03263">
    <property type="entry name" value="ABC_subfamily_A"/>
    <property type="match status" value="2"/>
</dbReference>
<feature type="transmembrane region" description="Helical" evidence="8">
    <location>
        <begin position="3184"/>
        <end position="3202"/>
    </location>
</feature>
<dbReference type="RefSeq" id="XP_013171565.1">
    <property type="nucleotide sequence ID" value="XM_013316111.1"/>
</dbReference>
<keyword evidence="6 8" id="KW-0472">Membrane</keyword>
<dbReference type="GO" id="GO:0016887">
    <property type="term" value="F:ATP hydrolysis activity"/>
    <property type="evidence" value="ECO:0007669"/>
    <property type="project" value="InterPro"/>
</dbReference>
<gene>
    <name evidence="10" type="primary">LOC106120724</name>
</gene>
<feature type="transmembrane region" description="Helical" evidence="8">
    <location>
        <begin position="2618"/>
        <end position="2635"/>
    </location>
</feature>
<proteinExistence type="predicted"/>
<sequence length="4035" mass="451671">MAASRQLRLLLWKDYLIRKRNPITLAGVVWGTVVVMSLYIVRINVDNQDYPTCQFPARALPSAGVMTFLQSFICSVNNECSPMDEYEEIPSYSKSKLTQIKQQFAPLFSNSSLLGTASSMPDALKLLATLSDVADVPNFVYIAKHGLRVKELFRNPDRVKRYLQKEIELEEPLTNSLMDSALSFEGILQGKFNICDIDSMIKTIKMDKNNMEIFVQKICSLSSSSMQKLTMDLLLEIDLGKYLQMLGNMYYKLTKDERMLDLGKMAGAVLRMASLQSFLPPEITEILHNETPDFTYIQLDVISNILDYFEPNFGDTQSYKFIRDFADSSAMVVKFLNKFLEKQRMKSFRTIDKLSNYSEKGENKLKSTVNGVSNIFSNAKEAFEDLADNGVSIDVFNVLSRITNFIYKWLPDNKKHDVLFYSTLMTKLIEEAEKVIYINVHLEELMYNVSLRHPQGMSAVLSLPVNMFEKSLEALSDPERAQILTSKLDSPGDVFCDKRKLQKFFEIDVAEVAELHNQLCTDSLKEYLKDMIHSLGILSVRSSINSMASLFIQETLGKDTNSQLYSIDHDFNVLRNFSRTINHLDVEEPRHVNWRNVVDDNTNSDIINIIRDKRHVGNHILVTVHGALAKAVVKQNPVLEYKIAPFLIDATTIVDALNKDIDNTPLQVAEKAKALYPAVLTTILSTALHQQKLFKLLTTFSLDSTCKGVVTASKYLEFPPNVNKEEVVSTLCNISEVFENVLKRDSNLGKAIKLIMIGGEKTSGIQWTKLIKGLRNLYKKIDKFYPYLLEYKSYGMNKEMRHNVAKMIKQVKAFWFSPQNWSMSLSMKLAFEILDLMDRDIFDITSDVWLQFKYGLGVVTGPMLLADDVVKLVQAILKNETITSPLPSDTVASLRRVIPDFPQLLHETVDLVARDDTKIEPIIEIMNGNKSWPCSDTSLGDILNLTTSSKGTVKGIESLLCISQSTLDEWNLYLKSKYIFRNKSNLNSKDFGPHIFLRFSGAFDSFIEDFYIIKYILLDALDEPTDRVTLMTAWRHAVNVLNTMQSVPILRNVFTKMDVVLNSIQAPVKSGTPLATLWRSLLSCEGDCSDLARTTVLNIFKFLSLTVSNVADDLLSYFKEINEPDVNLLQLIGFTKKTSLYLLYERLPDFIGVLANSFLDFGFMNQIRRATQSTFWDCEAVVKSLVPAPGGPVDQDMIALVQPFVCPSFLYWISLPRGDNVIVDVVAKPQYYFFTSAADDLNSTFESAYNKANALSTFMSELAHNKSNIKENINIDTMREKLIKSIDIMINYKINTSNTFYRMFNEANKKLLISSTYLTRIVTVINKVLNKIDNVSVQVLKVDEDKLKTIQDDISTFKKLFKRKPTDSIAVFFDTITNYVLSNEENNLTEAFIETCNRFKNNDITKDILIENDKVKTQICQMNYDVIFSMINTENDLENARLSLRHLVNVLRKDGENVDDISKFLKSREEIIKSWKLSTKYSYDLGIPVYLKYLHNNVQHQVIILTFLSGGNWWKQLRELYNGPFATTFLNNVEKIFDVADDILNNLDKIRWVRLIREINVNSKEDFCKSNTSLSEYIPDRSGALASFKQQFCLEDTTELIKELMPLRFASQIFDSSLKISTDVNYTAVDIDISRMESNLDKIIKGPSPPQAPGWVTEDKLKRFRSSAVALLSTETLTKASFGILANMVDAGTLLLNNSQCTLCSQFTAWFKQLNLQLYKKQEYDNLLCHLQDMDLTNVYHTLKNDFHWDMAIKELISFRNYTKFELNKSMNEFLELVKQHLLEDIMSPTTKISQCLTHNVTKNAFGNATLFAKVAAQTLKLLRAELPHLQEVDGIKQVTYLKDLQRAVSHRLDVKVPLKSYFNKSFDLTKSLKEIIKEDYLVKAVEDSKVSVQAIDDIQPEDLIFQSDESWQDLCESCDCNKLIDVIVNNINKTLINEDLPMLQDEEFWRFKFISNSLEHFEALVDHVARLLGVVSIVDVGGVMQGRLVAVIDTAIQLLTDDTLGSIVYSLHGLTTELTPIIKAYDLHVNLLDVSRGLLVLQQIRNSLIEEDIKVPVSELFSAPDELEVELSALGINNTNFWSVAAPRIHAGHLQFKPILASKDTFHIRQLVCEAEDLARVLVPANLDVVTLDDVLGALSEQFCDLDEDIAKKIVSVLLRNLDFSYIINNIKDWLLRELYAASDLPAQRGELVLDSFPQLAALLPTVRDSFERVSGLLADEPMLDYFKKDFSFDSLFGGGDFMAAAGKMVCGKPFNTHVNRFFKSIVETKDLSSEADAEQLAVLPTDFCRSMYKQIVSIDGGKIVWSFVKPLVMGKILYTPATPNVHQIIQKANETFAPMVQMIELVQRFANAFPAMGALTSHREGLAALQQLLAAPAAQALKAELFGDVQIPEFDVEEIFNKLGNVQDLGSILQKGSNILECVNLNRFRPVSDEHQLSLEAVKLVRVNEFSAGLVFLNNESSLEVPLNVEYKIRMDIENVPTTTRKKNFLWIPGPESNFIDNMRYFRGFVQIQDIIDKAIIDVAADGLGSTLDVDWATYTQQEPYPCYRKDFFQTSLYESQSLIVTFFFSLLFTTTSVVRFIISEKESGNTVLMSVMGVSLSYHTLSWFVWSMGELVATAACIAAVLYAGGVLPHTAPSLIFVLLFLFAFSVLSFCYMMSKMFRGASVGAVCAGLAYLTSFMPFVLILSLEAVLTSSLKFIVCLSMSSSLCYAFLYITRYEAMGSGAQWAQLWASPDGVHDMSIGLAALIMVFDGVLYILIGLLLEKLYGFQAHQVSVVDCEAAGEKAGVSVLNVSKVYGGGKMALDNCSLELHTGQITSLLGHNGAGKSTLINIMTGMLKPTQGSVVVRCGGGGAAGARLGVCPQHDVLYRQLSAREHVQLYAQLKSGRDLHELHDQIESILRVLSLGAVAEEPVWRLSGGTRRRLCVALAFVAEPGLVVLDEPTAGVDPAARRDIWSMILKLRENRTILLTTHHLDEAELLSDQIVIMHKGQIHTTGSPIEIKRSLGSGYKLTVMYPETRRRLDDVCDSVEDDEVCIEEKTKLLIATVRNVIRNANLMDVNGSEVEINLPFFDQDGVSSNYLEVCLALESQQAALGFCDFSLDCSSLEQVFFTICHQADAPVQNVELVSETPSKSASTSSLRNDKAPLVPREGPLVGSLWDQFVALLYARYLHYTRNRSLLFMLVALPSLFVLISMAFSNIRPPPNSEFALPLHRLYDNTTDYLVKKPSISDDSVISSLFAQDVMNTLIAEKRARNWTDEDNPVCNCVVTKQECDLSAVNSSALPELMLLPDTTTLNNWIVASHDVYIEKRYGGYSSVIKNNISNLVVWYNNKGYHAMPTYLSALHSAVLRAASGRRSANITTYTHPLKISNEPINKDTVYQHIADAGVSAMLLIAFSLASAGGAVRLVTARASHQQRLQLLAGVSPALYWATALVWDMTVIIVNIVITAAVLQAFHFPVFVSRNNLSAICLLIFLYGYGCAGVVHVASRLFTQPSLANMLLFCANTFVGVVGIALLLILDIISESNTTDTARWVLHKILMLSPQFTLGDGILEIAKNTIRAQVLGQFGMDTYQDPLSSDLIAYHYLALVLVGTVLHLLNLAIEYDCFEVLLAKFRSEYVEPLPDSELDPEVLAERRRVLAARTPLRLRTIGNINAGFLDTEEKKGPVRVVSAGDVAACVRLGKAYPALAGRRLALRDLTLAIPPGQCTALLGQNGAGKSTTFSMLTGEVRPSAGHICLRDIRASPTDLCKGFISYCPQSDAIDPLLTVQETLKFYCRLRGIQDQDEVIRRTIDTFDLSKYREVRSGQLSGGNKRKLCTAIAFMGRTPLVLLDEPTSGMDPGSRTCVSRGVQSACSSGRGVLLATHALDDARRLAARVALLQAGTLRALAPLHQCLRRFGGGQAVWWRVRGGRAAVHAAWCRLQAAAPHAQLQALHNNALHFLLPTHSIVDGKEVHTRVSEVFRLTAELHAACDLEDFTVNQSSLDQMFLNFAGSSRSRGTELEEAELAPARPASPAPSALLSHLTDITAL</sequence>
<evidence type="ECO:0000256" key="2">
    <source>
        <dbReference type="ARBA" id="ARBA00022692"/>
    </source>
</evidence>
<keyword evidence="5 8" id="KW-1133">Transmembrane helix</keyword>
<keyword evidence="4" id="KW-0067">ATP-binding</keyword>
<evidence type="ECO:0000256" key="5">
    <source>
        <dbReference type="ARBA" id="ARBA00022989"/>
    </source>
</evidence>
<evidence type="ECO:0000256" key="4">
    <source>
        <dbReference type="ARBA" id="ARBA00022840"/>
    </source>
</evidence>
<feature type="transmembrane region" description="Helical" evidence="8">
    <location>
        <begin position="3433"/>
        <end position="3459"/>
    </location>
</feature>
<dbReference type="GO" id="GO:0005524">
    <property type="term" value="F:ATP binding"/>
    <property type="evidence" value="ECO:0007669"/>
    <property type="project" value="UniProtKB-KW"/>
</dbReference>
<evidence type="ECO:0000256" key="6">
    <source>
        <dbReference type="ARBA" id="ARBA00023136"/>
    </source>
</evidence>
<feature type="transmembrane region" description="Helical" evidence="8">
    <location>
        <begin position="2565"/>
        <end position="2585"/>
    </location>
</feature>
<dbReference type="CTD" id="318066"/>
<evidence type="ECO:0000256" key="3">
    <source>
        <dbReference type="ARBA" id="ARBA00022741"/>
    </source>
</evidence>
<feature type="transmembrane region" description="Helical" evidence="8">
    <location>
        <begin position="2744"/>
        <end position="2767"/>
    </location>
</feature>
<dbReference type="GO" id="GO:0140359">
    <property type="term" value="F:ABC-type transporter activity"/>
    <property type="evidence" value="ECO:0007669"/>
    <property type="project" value="InterPro"/>
</dbReference>
<evidence type="ECO:0000256" key="7">
    <source>
        <dbReference type="SAM" id="MobiDB-lite"/>
    </source>
</evidence>
<organism evidence="10">
    <name type="scientific">Papilio xuthus</name>
    <name type="common">Asian swallowtail butterfly</name>
    <dbReference type="NCBI Taxonomy" id="66420"/>
    <lineage>
        <taxon>Eukaryota</taxon>
        <taxon>Metazoa</taxon>
        <taxon>Ecdysozoa</taxon>
        <taxon>Arthropoda</taxon>
        <taxon>Hexapoda</taxon>
        <taxon>Insecta</taxon>
        <taxon>Pterygota</taxon>
        <taxon>Neoptera</taxon>
        <taxon>Endopterygota</taxon>
        <taxon>Lepidoptera</taxon>
        <taxon>Glossata</taxon>
        <taxon>Ditrysia</taxon>
        <taxon>Papilionoidea</taxon>
        <taxon>Papilionidae</taxon>
        <taxon>Papilioninae</taxon>
        <taxon>Papilio</taxon>
    </lineage>
</organism>
<dbReference type="Pfam" id="PF00005">
    <property type="entry name" value="ABC_tran"/>
    <property type="match status" value="2"/>
</dbReference>
<comment type="subcellular location">
    <subcellularLocation>
        <location evidence="1">Membrane</location>
        <topology evidence="1">Multi-pass membrane protein</topology>
    </subcellularLocation>
</comment>
<dbReference type="Pfam" id="PF12698">
    <property type="entry name" value="ABC2_membrane_3"/>
    <property type="match status" value="2"/>
</dbReference>
<feature type="transmembrane region" description="Helical" evidence="8">
    <location>
        <begin position="3504"/>
        <end position="3524"/>
    </location>
</feature>
<protein>
    <submittedName>
        <fullName evidence="10">Uncharacterized protein LOC106120724</fullName>
    </submittedName>
</protein>
<feature type="region of interest" description="Disordered" evidence="7">
    <location>
        <begin position="4005"/>
        <end position="4024"/>
    </location>
</feature>
<dbReference type="InterPro" id="IPR003439">
    <property type="entry name" value="ABC_transporter-like_ATP-bd"/>
</dbReference>
<dbReference type="SMART" id="SM00382">
    <property type="entry name" value="AAA"/>
    <property type="match status" value="2"/>
</dbReference>
<dbReference type="PANTHER" id="PTHR19229:SF263">
    <property type="entry name" value="CHROMOSOME UNDETERMINED SCAFFOLD_17, WHOLE GENOME SHOTGUN SEQUENCE"/>
    <property type="match status" value="1"/>
</dbReference>
<feature type="transmembrane region" description="Helical" evidence="8">
    <location>
        <begin position="2642"/>
        <end position="2662"/>
    </location>
</feature>
<dbReference type="InterPro" id="IPR003593">
    <property type="entry name" value="AAA+_ATPase"/>
</dbReference>
<evidence type="ECO:0000256" key="8">
    <source>
        <dbReference type="SAM" id="Phobius"/>
    </source>
</evidence>
<accession>A0AAJ6ZFH6</accession>
<keyword evidence="3" id="KW-0547">Nucleotide-binding</keyword>
<feature type="transmembrane region" description="Helical" evidence="8">
    <location>
        <begin position="2668"/>
        <end position="2690"/>
    </location>
</feature>